<comment type="caution">
    <text evidence="3">The sequence shown here is derived from an EMBL/GenBank/DDBJ whole genome shotgun (WGS) entry which is preliminary data.</text>
</comment>
<proteinExistence type="inferred from homology"/>
<dbReference type="PANTHER" id="PTHR10858">
    <property type="entry name" value="DEOXYRIBONUCLEASE II"/>
    <property type="match status" value="1"/>
</dbReference>
<gene>
    <name evidence="3" type="ORF">TNIN_450881</name>
</gene>
<dbReference type="InterPro" id="IPR004947">
    <property type="entry name" value="DNase_II"/>
</dbReference>
<evidence type="ECO:0000313" key="4">
    <source>
        <dbReference type="Proteomes" id="UP000886998"/>
    </source>
</evidence>
<dbReference type="GO" id="GO:0006309">
    <property type="term" value="P:apoptotic DNA fragmentation"/>
    <property type="evidence" value="ECO:0007669"/>
    <property type="project" value="TreeGrafter"/>
</dbReference>
<evidence type="ECO:0000313" key="3">
    <source>
        <dbReference type="EMBL" id="GFY48399.1"/>
    </source>
</evidence>
<name>A0A8X6X7X8_9ARAC</name>
<evidence type="ECO:0000256" key="1">
    <source>
        <dbReference type="ARBA" id="ARBA00007527"/>
    </source>
</evidence>
<dbReference type="Proteomes" id="UP000886998">
    <property type="component" value="Unassembled WGS sequence"/>
</dbReference>
<dbReference type="Pfam" id="PF03265">
    <property type="entry name" value="DNase_II"/>
    <property type="match status" value="1"/>
</dbReference>
<protein>
    <submittedName>
        <fullName evidence="3">Deoxyribonuclease-2</fullName>
    </submittedName>
</protein>
<keyword evidence="2" id="KW-0378">Hydrolase</keyword>
<dbReference type="GO" id="GO:0004531">
    <property type="term" value="F:deoxyribonuclease II activity"/>
    <property type="evidence" value="ECO:0007669"/>
    <property type="project" value="InterPro"/>
</dbReference>
<organism evidence="3 4">
    <name type="scientific">Trichonephila inaurata madagascariensis</name>
    <dbReference type="NCBI Taxonomy" id="2747483"/>
    <lineage>
        <taxon>Eukaryota</taxon>
        <taxon>Metazoa</taxon>
        <taxon>Ecdysozoa</taxon>
        <taxon>Arthropoda</taxon>
        <taxon>Chelicerata</taxon>
        <taxon>Arachnida</taxon>
        <taxon>Araneae</taxon>
        <taxon>Araneomorphae</taxon>
        <taxon>Entelegynae</taxon>
        <taxon>Araneoidea</taxon>
        <taxon>Nephilidae</taxon>
        <taxon>Trichonephila</taxon>
        <taxon>Trichonephila inaurata</taxon>
    </lineage>
</organism>
<accession>A0A8X6X7X8</accession>
<dbReference type="OrthoDB" id="5817700at2759"/>
<dbReference type="PANTHER" id="PTHR10858:SF23">
    <property type="entry name" value="DEOXYRIBONUCLEASE II"/>
    <property type="match status" value="1"/>
</dbReference>
<keyword evidence="4" id="KW-1185">Reference proteome</keyword>
<comment type="similarity">
    <text evidence="1">Belongs to the DNase II family.</text>
</comment>
<reference evidence="3" key="1">
    <citation type="submission" date="2020-08" db="EMBL/GenBank/DDBJ databases">
        <title>Multicomponent nature underlies the extraordinary mechanical properties of spider dragline silk.</title>
        <authorList>
            <person name="Kono N."/>
            <person name="Nakamura H."/>
            <person name="Mori M."/>
            <person name="Yoshida Y."/>
            <person name="Ohtoshi R."/>
            <person name="Malay A.D."/>
            <person name="Moran D.A.P."/>
            <person name="Tomita M."/>
            <person name="Numata K."/>
            <person name="Arakawa K."/>
        </authorList>
    </citation>
    <scope>NUCLEOTIDE SEQUENCE</scope>
</reference>
<dbReference type="AlphaFoldDB" id="A0A8X6X7X8"/>
<dbReference type="EMBL" id="BMAV01006423">
    <property type="protein sequence ID" value="GFY48399.1"/>
    <property type="molecule type" value="Genomic_DNA"/>
</dbReference>
<feature type="non-terminal residue" evidence="3">
    <location>
        <position position="1"/>
    </location>
</feature>
<sequence length="269" mass="30956">MYEPGGQAKSFYQYVFRQSSAQDKFIVYKIPAIEKEKKGTHLRSGLSYAYITSKDPEKWVLSSKSVESKNSILGINLEQSKKKSKKDSSLSRLFYSDDPPLQYHKRLKKNIGHLKGRYLLYCHPNIYQYELTNGVKELLDKTAQSLFTDKPHFIKKPPYVEEFKFHSLAGEEFVGYAKDEMEESDLYSNILSKYLNEDLIVQSWRRGSGGALSPSCDSRNTVSDVLTINMAFPKRKKDILFTFTKDHSKWAISEDAHSSVVCVSDLNRM</sequence>
<evidence type="ECO:0000256" key="2">
    <source>
        <dbReference type="ARBA" id="ARBA00022801"/>
    </source>
</evidence>